<reference evidence="1 2" key="1">
    <citation type="submission" date="2016-10" db="EMBL/GenBank/DDBJ databases">
        <authorList>
            <person name="de Groot N.N."/>
        </authorList>
    </citation>
    <scope>NUCLEOTIDE SEQUENCE [LARGE SCALE GENOMIC DNA]</scope>
    <source>
        <strain evidence="1 2">CPCC 201354</strain>
    </source>
</reference>
<dbReference type="STRING" id="504805.SAMN05421505_118130"/>
<proteinExistence type="predicted"/>
<name>A0A1G8DPZ4_9ACTN</name>
<evidence type="ECO:0000313" key="1">
    <source>
        <dbReference type="EMBL" id="SDH59621.1"/>
    </source>
</evidence>
<keyword evidence="2" id="KW-1185">Reference proteome</keyword>
<protein>
    <submittedName>
        <fullName evidence="1">Uncharacterized protein</fullName>
    </submittedName>
</protein>
<dbReference type="RefSeq" id="WP_093171887.1">
    <property type="nucleotide sequence ID" value="NZ_FNCN01000018.1"/>
</dbReference>
<sequence length="129" mass="14310">MGDDFTGRLPENYAEFNTHTMSCRRRIFGELGPDTQSRLWSEHFIHYRAAHPNLSPQQEQVMAAVEAILANEAIFRVPPTELQDDHERLQREAIEAFGFDEARALIATLGPEDPPGVVGPCGCGTFGGL</sequence>
<dbReference type="OrthoDB" id="3689067at2"/>
<dbReference type="EMBL" id="FNCN01000018">
    <property type="protein sequence ID" value="SDH59621.1"/>
    <property type="molecule type" value="Genomic_DNA"/>
</dbReference>
<accession>A0A1G8DPZ4</accession>
<evidence type="ECO:0000313" key="2">
    <source>
        <dbReference type="Proteomes" id="UP000198923"/>
    </source>
</evidence>
<dbReference type="NCBIfam" id="NF033852">
    <property type="entry name" value="fulvocin_rel"/>
    <property type="match status" value="1"/>
</dbReference>
<organism evidence="1 2">
    <name type="scientific">Sinosporangium album</name>
    <dbReference type="NCBI Taxonomy" id="504805"/>
    <lineage>
        <taxon>Bacteria</taxon>
        <taxon>Bacillati</taxon>
        <taxon>Actinomycetota</taxon>
        <taxon>Actinomycetes</taxon>
        <taxon>Streptosporangiales</taxon>
        <taxon>Streptosporangiaceae</taxon>
        <taxon>Sinosporangium</taxon>
    </lineage>
</organism>
<gene>
    <name evidence="1" type="ORF">SAMN05421505_118130</name>
</gene>
<dbReference type="Proteomes" id="UP000198923">
    <property type="component" value="Unassembled WGS sequence"/>
</dbReference>
<dbReference type="AlphaFoldDB" id="A0A1G8DPZ4"/>